<reference evidence="3" key="1">
    <citation type="journal article" date="2019" name="Int. J. Syst. Evol. Microbiol.">
        <title>The Global Catalogue of Microorganisms (GCM) 10K type strain sequencing project: providing services to taxonomists for standard genome sequencing and annotation.</title>
        <authorList>
            <consortium name="The Broad Institute Genomics Platform"/>
            <consortium name="The Broad Institute Genome Sequencing Center for Infectious Disease"/>
            <person name="Wu L."/>
            <person name="Ma J."/>
        </authorList>
    </citation>
    <scope>NUCLEOTIDE SEQUENCE [LARGE SCALE GENOMIC DNA]</scope>
    <source>
        <strain evidence="3">JCM 18952</strain>
    </source>
</reference>
<feature type="transmembrane region" description="Helical" evidence="1">
    <location>
        <begin position="123"/>
        <end position="142"/>
    </location>
</feature>
<evidence type="ECO:0000313" key="3">
    <source>
        <dbReference type="Proteomes" id="UP001501257"/>
    </source>
</evidence>
<dbReference type="Proteomes" id="UP001501257">
    <property type="component" value="Unassembled WGS sequence"/>
</dbReference>
<feature type="transmembrane region" description="Helical" evidence="1">
    <location>
        <begin position="205"/>
        <end position="230"/>
    </location>
</feature>
<keyword evidence="1" id="KW-1133">Transmembrane helix</keyword>
<gene>
    <name evidence="2" type="ORF">GCM10025778_09350</name>
</gene>
<dbReference type="RefSeq" id="WP_210100634.1">
    <property type="nucleotide sequence ID" value="NZ_BAABLK010000020.1"/>
</dbReference>
<organism evidence="2 3">
    <name type="scientific">Paeniglutamicibacter antarcticus</name>
    <dbReference type="NCBI Taxonomy" id="494023"/>
    <lineage>
        <taxon>Bacteria</taxon>
        <taxon>Bacillati</taxon>
        <taxon>Actinomycetota</taxon>
        <taxon>Actinomycetes</taxon>
        <taxon>Micrococcales</taxon>
        <taxon>Micrococcaceae</taxon>
        <taxon>Paeniglutamicibacter</taxon>
    </lineage>
</organism>
<evidence type="ECO:0000313" key="2">
    <source>
        <dbReference type="EMBL" id="GAA5226404.1"/>
    </source>
</evidence>
<feature type="transmembrane region" description="Helical" evidence="1">
    <location>
        <begin position="149"/>
        <end position="169"/>
    </location>
</feature>
<sequence length="264" mass="26089">MTLALLAALVGTLGYGAGSVLQAAGAAKATGPSVVFQPLYVVGLCCDSIAWLASLVALQGLPLFAVQALLAGSLAVTVVLARIFLAARLGRRDAIAIGAVGLSLVVIAAAAGPESASIPPAWLTPVLLISLASTGVALLAFYKVGRQMLLAVVAGLAFSGAALGARSLVGIDSPVQVLGQPAAWSIAGFGIIGVMAYARSLERGAVGPVTSVLWVIEVILPGAVGVAVLGDGVRPGWAIPAFLGLVVGLAACVVLAMSPAQPEA</sequence>
<keyword evidence="1" id="KW-0812">Transmembrane</keyword>
<dbReference type="PANTHER" id="PTHR40761">
    <property type="entry name" value="CONSERVED INTEGRAL MEMBRANE ALANINE VALINE AND LEUCINE RICH PROTEIN-RELATED"/>
    <property type="match status" value="1"/>
</dbReference>
<comment type="caution">
    <text evidence="2">The sequence shown here is derived from an EMBL/GenBank/DDBJ whole genome shotgun (WGS) entry which is preliminary data.</text>
</comment>
<name>A0ABP9TMT2_9MICC</name>
<protein>
    <recommendedName>
        <fullName evidence="4">Integral membrane protein</fullName>
    </recommendedName>
</protein>
<dbReference type="PANTHER" id="PTHR40761:SF1">
    <property type="entry name" value="CONSERVED INTEGRAL MEMBRANE ALANINE VALINE AND LEUCINE RICH PROTEIN-RELATED"/>
    <property type="match status" value="1"/>
</dbReference>
<keyword evidence="1" id="KW-0472">Membrane</keyword>
<feature type="transmembrane region" description="Helical" evidence="1">
    <location>
        <begin position="64"/>
        <end position="87"/>
    </location>
</feature>
<feature type="transmembrane region" description="Helical" evidence="1">
    <location>
        <begin position="181"/>
        <end position="198"/>
    </location>
</feature>
<dbReference type="EMBL" id="BAABLK010000020">
    <property type="protein sequence ID" value="GAA5226404.1"/>
    <property type="molecule type" value="Genomic_DNA"/>
</dbReference>
<keyword evidence="3" id="KW-1185">Reference proteome</keyword>
<proteinExistence type="predicted"/>
<feature type="transmembrane region" description="Helical" evidence="1">
    <location>
        <begin position="236"/>
        <end position="257"/>
    </location>
</feature>
<evidence type="ECO:0000256" key="1">
    <source>
        <dbReference type="SAM" id="Phobius"/>
    </source>
</evidence>
<feature type="transmembrane region" description="Helical" evidence="1">
    <location>
        <begin position="94"/>
        <end position="111"/>
    </location>
</feature>
<evidence type="ECO:0008006" key="4">
    <source>
        <dbReference type="Google" id="ProtNLM"/>
    </source>
</evidence>
<accession>A0ABP9TMT2</accession>